<feature type="transmembrane region" description="Helical" evidence="10">
    <location>
        <begin position="315"/>
        <end position="337"/>
    </location>
</feature>
<keyword evidence="3 9" id="KW-0813">Transport</keyword>
<feature type="transmembrane region" description="Helical" evidence="10">
    <location>
        <begin position="370"/>
        <end position="390"/>
    </location>
</feature>
<feature type="transmembrane region" description="Helical" evidence="10">
    <location>
        <begin position="132"/>
        <end position="154"/>
    </location>
</feature>
<dbReference type="Proteomes" id="UP000193498">
    <property type="component" value="Unassembled WGS sequence"/>
</dbReference>
<feature type="transmembrane region" description="Helical" evidence="10">
    <location>
        <begin position="77"/>
        <end position="96"/>
    </location>
</feature>
<reference evidence="12 13" key="1">
    <citation type="submission" date="2016-07" db="EMBL/GenBank/DDBJ databases">
        <title>Pervasive Adenine N6-methylation of Active Genes in Fungi.</title>
        <authorList>
            <consortium name="DOE Joint Genome Institute"/>
            <person name="Mondo S.J."/>
            <person name="Dannebaum R.O."/>
            <person name="Kuo R.C."/>
            <person name="Labutti K."/>
            <person name="Haridas S."/>
            <person name="Kuo A."/>
            <person name="Salamov A."/>
            <person name="Ahrendt S.R."/>
            <person name="Lipzen A."/>
            <person name="Sullivan W."/>
            <person name="Andreopoulos W.B."/>
            <person name="Clum A."/>
            <person name="Lindquist E."/>
            <person name="Daum C."/>
            <person name="Ramamoorthy G.K."/>
            <person name="Gryganskyi A."/>
            <person name="Culley D."/>
            <person name="Magnuson J.K."/>
            <person name="James T.Y."/>
            <person name="O'Malley M.A."/>
            <person name="Stajich J.E."/>
            <person name="Spatafora J.W."/>
            <person name="Visel A."/>
            <person name="Grigoriev I.V."/>
        </authorList>
    </citation>
    <scope>NUCLEOTIDE SEQUENCE [LARGE SCALE GENOMIC DNA]</scope>
    <source>
        <strain evidence="12 13">CBS 931.73</strain>
    </source>
</reference>
<accession>A0A1Y1YSS0</accession>
<feature type="transmembrane region" description="Helical" evidence="10">
    <location>
        <begin position="20"/>
        <end position="42"/>
    </location>
</feature>
<dbReference type="PROSITE" id="PS00217">
    <property type="entry name" value="SUGAR_TRANSPORT_2"/>
    <property type="match status" value="1"/>
</dbReference>
<evidence type="ECO:0000256" key="3">
    <source>
        <dbReference type="ARBA" id="ARBA00022448"/>
    </source>
</evidence>
<dbReference type="PROSITE" id="PS50850">
    <property type="entry name" value="MFS"/>
    <property type="match status" value="1"/>
</dbReference>
<protein>
    <submittedName>
        <fullName evidence="12">General substrate transporter</fullName>
    </submittedName>
</protein>
<keyword evidence="13" id="KW-1185">Reference proteome</keyword>
<dbReference type="Gene3D" id="1.20.1250.20">
    <property type="entry name" value="MFS general substrate transporter like domains"/>
    <property type="match status" value="1"/>
</dbReference>
<organism evidence="12 13">
    <name type="scientific">Basidiobolus meristosporus CBS 931.73</name>
    <dbReference type="NCBI Taxonomy" id="1314790"/>
    <lineage>
        <taxon>Eukaryota</taxon>
        <taxon>Fungi</taxon>
        <taxon>Fungi incertae sedis</taxon>
        <taxon>Zoopagomycota</taxon>
        <taxon>Entomophthoromycotina</taxon>
        <taxon>Basidiobolomycetes</taxon>
        <taxon>Basidiobolales</taxon>
        <taxon>Basidiobolaceae</taxon>
        <taxon>Basidiobolus</taxon>
    </lineage>
</organism>
<evidence type="ECO:0000256" key="1">
    <source>
        <dbReference type="ARBA" id="ARBA00004651"/>
    </source>
</evidence>
<dbReference type="EMBL" id="MCFE01000080">
    <property type="protein sequence ID" value="ORY00625.1"/>
    <property type="molecule type" value="Genomic_DNA"/>
</dbReference>
<keyword evidence="4" id="KW-1003">Cell membrane</keyword>
<feature type="transmembrane region" description="Helical" evidence="10">
    <location>
        <begin position="108"/>
        <end position="126"/>
    </location>
</feature>
<feature type="domain" description="Major facilitator superfamily (MFS) profile" evidence="11">
    <location>
        <begin position="29"/>
        <end position="460"/>
    </location>
</feature>
<dbReference type="Pfam" id="PF00083">
    <property type="entry name" value="Sugar_tr"/>
    <property type="match status" value="1"/>
</dbReference>
<evidence type="ECO:0000256" key="8">
    <source>
        <dbReference type="ARBA" id="ARBA00023136"/>
    </source>
</evidence>
<evidence type="ECO:0000313" key="13">
    <source>
        <dbReference type="Proteomes" id="UP000193498"/>
    </source>
</evidence>
<keyword evidence="8 10" id="KW-0472">Membrane</keyword>
<evidence type="ECO:0000256" key="6">
    <source>
        <dbReference type="ARBA" id="ARBA00022692"/>
    </source>
</evidence>
<dbReference type="InParanoid" id="A0A1Y1YSS0"/>
<comment type="caution">
    <text evidence="12">The sequence shown here is derived from an EMBL/GenBank/DDBJ whole genome shotgun (WGS) entry which is preliminary data.</text>
</comment>
<dbReference type="FunFam" id="1.20.1250.20:FF:000218">
    <property type="entry name" value="facilitated trehalose transporter Tret1"/>
    <property type="match status" value="1"/>
</dbReference>
<evidence type="ECO:0000256" key="9">
    <source>
        <dbReference type="RuleBase" id="RU003346"/>
    </source>
</evidence>
<keyword evidence="5" id="KW-0762">Sugar transport</keyword>
<keyword evidence="7 10" id="KW-1133">Transmembrane helix</keyword>
<feature type="transmembrane region" description="Helical" evidence="10">
    <location>
        <begin position="193"/>
        <end position="214"/>
    </location>
</feature>
<dbReference type="OrthoDB" id="4540492at2759"/>
<sequence>MFSKKIQGNPDVILRDSKDVAFTPYIWLCGTTAALASFTAGYNSAAPNTPESIIRNCETEGDEGGFPRCISMSSGTWGLAVGILAIGGLIGGLGAGPAAAKLGRRLTLLLNNIFFIAGAVLVATATTTVQFIVGRVVTGVGCGAGSVVAPMYVAEVSTDGARGVLGIMYQLFMVLGILVADCIGLGLSNIPGWRFLFGIAIIPPFLQVVLLPFCTETPSYLLTRNKVDEARMALQRLRKGCVIDAEFEQLCSAAHNEGSNAGENLSIWQVVRDSHLRGLLVIAIITHAFQQLSGINSVIYYSTSIFNGIFGVDNSQFVTVGVAGLNLIMTFVSVALIDRAGRKPLLYSSGIGMCICSVLIVVASRFEVNVLMVIAVMLFVASFAVGLGPIPWMLVPELVPTYAVTATSSTATAVNWLCNFVIGQVFPPMKDGLQDFAFLPFAVVCLLGSGYTYFFVPETKGRRLYEGQEA</sequence>
<dbReference type="STRING" id="1314790.A0A1Y1YSS0"/>
<dbReference type="AlphaFoldDB" id="A0A1Y1YSS0"/>
<dbReference type="PANTHER" id="PTHR23503:SF8">
    <property type="entry name" value="FACILITATED GLUCOSE TRANSPORTER PROTEIN 1"/>
    <property type="match status" value="1"/>
</dbReference>
<feature type="transmembrane region" description="Helical" evidence="10">
    <location>
        <begin position="166"/>
        <end position="187"/>
    </location>
</feature>
<evidence type="ECO:0000256" key="7">
    <source>
        <dbReference type="ARBA" id="ARBA00022989"/>
    </source>
</evidence>
<feature type="transmembrane region" description="Helical" evidence="10">
    <location>
        <begin position="402"/>
        <end position="426"/>
    </location>
</feature>
<comment type="similarity">
    <text evidence="2 9">Belongs to the major facilitator superfamily. Sugar transporter (TC 2.A.1.1) family.</text>
</comment>
<evidence type="ECO:0000256" key="5">
    <source>
        <dbReference type="ARBA" id="ARBA00022597"/>
    </source>
</evidence>
<dbReference type="PRINTS" id="PR00171">
    <property type="entry name" value="SUGRTRNSPORT"/>
</dbReference>
<comment type="subcellular location">
    <subcellularLocation>
        <location evidence="1">Cell membrane</location>
        <topology evidence="1">Multi-pass membrane protein</topology>
    </subcellularLocation>
</comment>
<gene>
    <name evidence="12" type="ORF">K493DRAFT_210731</name>
</gene>
<dbReference type="InterPro" id="IPR005829">
    <property type="entry name" value="Sugar_transporter_CS"/>
</dbReference>
<dbReference type="InterPro" id="IPR003663">
    <property type="entry name" value="Sugar/inositol_transpt"/>
</dbReference>
<dbReference type="InterPro" id="IPR045263">
    <property type="entry name" value="GLUT"/>
</dbReference>
<dbReference type="NCBIfam" id="TIGR00879">
    <property type="entry name" value="SP"/>
    <property type="match status" value="1"/>
</dbReference>
<dbReference type="InterPro" id="IPR036259">
    <property type="entry name" value="MFS_trans_sf"/>
</dbReference>
<dbReference type="SUPFAM" id="SSF103473">
    <property type="entry name" value="MFS general substrate transporter"/>
    <property type="match status" value="1"/>
</dbReference>
<dbReference type="InterPro" id="IPR020846">
    <property type="entry name" value="MFS_dom"/>
</dbReference>
<proteinExistence type="inferred from homology"/>
<dbReference type="GO" id="GO:0015149">
    <property type="term" value="F:hexose transmembrane transporter activity"/>
    <property type="evidence" value="ECO:0007669"/>
    <property type="project" value="TreeGrafter"/>
</dbReference>
<keyword evidence="6 10" id="KW-0812">Transmembrane</keyword>
<evidence type="ECO:0000256" key="10">
    <source>
        <dbReference type="SAM" id="Phobius"/>
    </source>
</evidence>
<dbReference type="GO" id="GO:0005886">
    <property type="term" value="C:plasma membrane"/>
    <property type="evidence" value="ECO:0007669"/>
    <property type="project" value="UniProtKB-SubCell"/>
</dbReference>
<feature type="transmembrane region" description="Helical" evidence="10">
    <location>
        <begin position="438"/>
        <end position="456"/>
    </location>
</feature>
<dbReference type="PROSITE" id="PS00216">
    <property type="entry name" value="SUGAR_TRANSPORT_1"/>
    <property type="match status" value="1"/>
</dbReference>
<evidence type="ECO:0000259" key="11">
    <source>
        <dbReference type="PROSITE" id="PS50850"/>
    </source>
</evidence>
<dbReference type="PANTHER" id="PTHR23503">
    <property type="entry name" value="SOLUTE CARRIER FAMILY 2"/>
    <property type="match status" value="1"/>
</dbReference>
<dbReference type="InterPro" id="IPR005828">
    <property type="entry name" value="MFS_sugar_transport-like"/>
</dbReference>
<feature type="transmembrane region" description="Helical" evidence="10">
    <location>
        <begin position="279"/>
        <end position="303"/>
    </location>
</feature>
<evidence type="ECO:0000256" key="4">
    <source>
        <dbReference type="ARBA" id="ARBA00022475"/>
    </source>
</evidence>
<evidence type="ECO:0000313" key="12">
    <source>
        <dbReference type="EMBL" id="ORY00625.1"/>
    </source>
</evidence>
<feature type="transmembrane region" description="Helical" evidence="10">
    <location>
        <begin position="344"/>
        <end position="364"/>
    </location>
</feature>
<name>A0A1Y1YSS0_9FUNG</name>
<evidence type="ECO:0000256" key="2">
    <source>
        <dbReference type="ARBA" id="ARBA00010992"/>
    </source>
</evidence>